<organism evidence="2 3">
    <name type="scientific">Anisodus tanguticus</name>
    <dbReference type="NCBI Taxonomy" id="243964"/>
    <lineage>
        <taxon>Eukaryota</taxon>
        <taxon>Viridiplantae</taxon>
        <taxon>Streptophyta</taxon>
        <taxon>Embryophyta</taxon>
        <taxon>Tracheophyta</taxon>
        <taxon>Spermatophyta</taxon>
        <taxon>Magnoliopsida</taxon>
        <taxon>eudicotyledons</taxon>
        <taxon>Gunneridae</taxon>
        <taxon>Pentapetalae</taxon>
        <taxon>asterids</taxon>
        <taxon>lamiids</taxon>
        <taxon>Solanales</taxon>
        <taxon>Solanaceae</taxon>
        <taxon>Solanoideae</taxon>
        <taxon>Hyoscyameae</taxon>
        <taxon>Anisodus</taxon>
    </lineage>
</organism>
<gene>
    <name evidence="2" type="ORF">RND71_000776</name>
</gene>
<name>A0AAE1SXZ8_9SOLA</name>
<reference evidence="2" key="1">
    <citation type="submission" date="2023-12" db="EMBL/GenBank/DDBJ databases">
        <title>Genome assembly of Anisodus tanguticus.</title>
        <authorList>
            <person name="Wang Y.-J."/>
        </authorList>
    </citation>
    <scope>NUCLEOTIDE SEQUENCE</scope>
    <source>
        <strain evidence="2">KB-2021</strain>
        <tissue evidence="2">Leaf</tissue>
    </source>
</reference>
<evidence type="ECO:0000313" key="2">
    <source>
        <dbReference type="EMBL" id="KAK4378914.1"/>
    </source>
</evidence>
<feature type="region of interest" description="Disordered" evidence="1">
    <location>
        <begin position="71"/>
        <end position="92"/>
    </location>
</feature>
<protein>
    <submittedName>
        <fullName evidence="2">Uncharacterized protein</fullName>
    </submittedName>
</protein>
<dbReference type="Proteomes" id="UP001291623">
    <property type="component" value="Unassembled WGS sequence"/>
</dbReference>
<evidence type="ECO:0000256" key="1">
    <source>
        <dbReference type="SAM" id="MobiDB-lite"/>
    </source>
</evidence>
<evidence type="ECO:0000313" key="3">
    <source>
        <dbReference type="Proteomes" id="UP001291623"/>
    </source>
</evidence>
<dbReference type="EMBL" id="JAVYJV010000001">
    <property type="protein sequence ID" value="KAK4378914.1"/>
    <property type="molecule type" value="Genomic_DNA"/>
</dbReference>
<proteinExistence type="predicted"/>
<accession>A0AAE1SXZ8</accession>
<keyword evidence="3" id="KW-1185">Reference proteome</keyword>
<sequence>MVLLIRCDNMVGNKGSSRYGYGDLSCALMEVDLDLSNRTIEEDRGDSIRNAVIDMDCLVDKTHGCNDQMVKEPGKRCSSTHESEEKEPDRIGQAELDKELSSAAIESCFGADAIADLSQPAQFSGEKTETHL</sequence>
<dbReference type="AlphaFoldDB" id="A0AAE1SXZ8"/>
<comment type="caution">
    <text evidence="2">The sequence shown here is derived from an EMBL/GenBank/DDBJ whole genome shotgun (WGS) entry which is preliminary data.</text>
</comment>